<reference evidence="2 3" key="1">
    <citation type="submission" date="2019-09" db="EMBL/GenBank/DDBJ databases">
        <title>Bird 10,000 Genomes (B10K) Project - Family phase.</title>
        <authorList>
            <person name="Zhang G."/>
        </authorList>
    </citation>
    <scope>NUCLEOTIDE SEQUENCE [LARGE SCALE GENOMIC DNA]</scope>
    <source>
        <strain evidence="2">B10K-DU-001-60</strain>
        <tissue evidence="2">Muscle</tissue>
    </source>
</reference>
<evidence type="ECO:0000313" key="2">
    <source>
        <dbReference type="EMBL" id="NXJ00430.1"/>
    </source>
</evidence>
<dbReference type="EMBL" id="VWZZ01006856">
    <property type="protein sequence ID" value="NXJ00430.1"/>
    <property type="molecule type" value="Genomic_DNA"/>
</dbReference>
<dbReference type="InterPro" id="IPR018154">
    <property type="entry name" value="TLV/ENV_coat_polyprotein"/>
</dbReference>
<keyword evidence="1" id="KW-1015">Disulfide bond</keyword>
<keyword evidence="3" id="KW-1185">Reference proteome</keyword>
<gene>
    <name evidence="2" type="primary">Ervv2_4</name>
    <name evidence="2" type="ORF">PSOCRE_R15334</name>
</gene>
<dbReference type="Gene3D" id="1.10.287.210">
    <property type="match status" value="1"/>
</dbReference>
<comment type="caution">
    <text evidence="2">The sequence shown here is derived from an EMBL/GenBank/DDBJ whole genome shotgun (WGS) entry which is preliminary data.</text>
</comment>
<dbReference type="PANTHER" id="PTHR10424">
    <property type="entry name" value="VIRAL ENVELOPE PROTEIN"/>
    <property type="match status" value="1"/>
</dbReference>
<evidence type="ECO:0000313" key="3">
    <source>
        <dbReference type="Proteomes" id="UP000587472"/>
    </source>
</evidence>
<dbReference type="PANTHER" id="PTHR10424:SF73">
    <property type="entry name" value="ENDOGENOUS RETROVIRUS GROUP FC1 ENV POLYPROTEIN-RELATED"/>
    <property type="match status" value="1"/>
</dbReference>
<proteinExistence type="predicted"/>
<feature type="non-terminal residue" evidence="2">
    <location>
        <position position="1"/>
    </location>
</feature>
<dbReference type="AlphaFoldDB" id="A0A7K9XTY2"/>
<dbReference type="SUPFAM" id="SSF58069">
    <property type="entry name" value="Virus ectodomain"/>
    <property type="match status" value="1"/>
</dbReference>
<dbReference type="Proteomes" id="UP000587472">
    <property type="component" value="Unassembled WGS sequence"/>
</dbReference>
<organism evidence="2 3">
    <name type="scientific">Psophia crepitans</name>
    <name type="common">common trumpeter</name>
    <dbReference type="NCBI Taxonomy" id="54359"/>
    <lineage>
        <taxon>Eukaryota</taxon>
        <taxon>Metazoa</taxon>
        <taxon>Chordata</taxon>
        <taxon>Craniata</taxon>
        <taxon>Vertebrata</taxon>
        <taxon>Euteleostomi</taxon>
        <taxon>Archelosauria</taxon>
        <taxon>Archosauria</taxon>
        <taxon>Dinosauria</taxon>
        <taxon>Saurischia</taxon>
        <taxon>Theropoda</taxon>
        <taxon>Coelurosauria</taxon>
        <taxon>Aves</taxon>
        <taxon>Neognathae</taxon>
        <taxon>Neoaves</taxon>
        <taxon>Gruiformes</taxon>
        <taxon>Psophiidae</taxon>
        <taxon>Psophia</taxon>
    </lineage>
</organism>
<accession>A0A7K9XTY2</accession>
<evidence type="ECO:0000256" key="1">
    <source>
        <dbReference type="ARBA" id="ARBA00023157"/>
    </source>
</evidence>
<protein>
    <submittedName>
        <fullName evidence="2">ERVV2 protein</fullName>
    </submittedName>
</protein>
<name>A0A7K9XTY2_9GRUI</name>
<feature type="non-terminal residue" evidence="2">
    <location>
        <position position="84"/>
    </location>
</feature>
<sequence length="84" mass="9165">LIPALGVSELEKAKVNISGVIENIRNATSDAMKALETNKLSSTALQNRTTLNMMLVSHERVCAVVNPSCWTHIDESGRISEDLK</sequence>